<dbReference type="EMBL" id="CP130319">
    <property type="protein sequence ID" value="WNR45145.1"/>
    <property type="molecule type" value="Genomic_DNA"/>
</dbReference>
<keyword evidence="1" id="KW-1133">Transmembrane helix</keyword>
<keyword evidence="3" id="KW-1185">Reference proteome</keyword>
<protein>
    <submittedName>
        <fullName evidence="2">Uncharacterized protein</fullName>
    </submittedName>
</protein>
<dbReference type="KEGG" id="proo:MJB10_03050"/>
<evidence type="ECO:0000256" key="1">
    <source>
        <dbReference type="SAM" id="Phobius"/>
    </source>
</evidence>
<evidence type="ECO:0000313" key="3">
    <source>
        <dbReference type="Proteomes" id="UP001304650"/>
    </source>
</evidence>
<keyword evidence="1" id="KW-0472">Membrane</keyword>
<dbReference type="RefSeq" id="WP_314801652.1">
    <property type="nucleotide sequence ID" value="NZ_CP130319.1"/>
</dbReference>
<dbReference type="Proteomes" id="UP001304650">
    <property type="component" value="Chromosome"/>
</dbReference>
<dbReference type="AlphaFoldDB" id="A0AA96LV10"/>
<accession>A0AA96LV10</accession>
<keyword evidence="1" id="KW-0812">Transmembrane</keyword>
<gene>
    <name evidence="2" type="ORF">MJB10_03050</name>
</gene>
<name>A0AA96LV10_9BACL</name>
<organism evidence="2 3">
    <name type="scientific">Paenibacillus roseopurpureus</name>
    <dbReference type="NCBI Taxonomy" id="2918901"/>
    <lineage>
        <taxon>Bacteria</taxon>
        <taxon>Bacillati</taxon>
        <taxon>Bacillota</taxon>
        <taxon>Bacilli</taxon>
        <taxon>Bacillales</taxon>
        <taxon>Paenibacillaceae</taxon>
        <taxon>Paenibacillus</taxon>
    </lineage>
</organism>
<feature type="transmembrane region" description="Helical" evidence="1">
    <location>
        <begin position="6"/>
        <end position="23"/>
    </location>
</feature>
<proteinExistence type="predicted"/>
<sequence>MTYVVFVILVVIVLAILNFAYMYSRKHRKVNKSGIVEQNYFENPTNTLLEEAVLSLKEDGTQASQPQIIEDAIFSSTIHKKNKTESISKKFKHQKKVTQSKTPSAKVDLYTKKNLRKMAVIWKKPTDINTCYRCDGGLESELVYVATSPSVYSKGKDLKYIEVKVLTCTTCRYVCADENMILKMKQISKGYIDIRTWGQGEIKSNKGVKQEPTSQPLNNNFNWPSTFAIETIKPVSIADGFEKESGLHRLGYKISGISRQRRWWILENEALPKLGLQQVANTIAANVRARKRQKGGKQKYAYAIVEWEHDLAEMKKHYYRRDFTWPHID</sequence>
<reference evidence="2" key="1">
    <citation type="submission" date="2022-02" db="EMBL/GenBank/DDBJ databases">
        <title>Paenibacillus sp. MBLB1832 Whole Genome Shotgun Sequencing.</title>
        <authorList>
            <person name="Hwang C.Y."/>
            <person name="Cho E.-S."/>
            <person name="Seo M.-J."/>
        </authorList>
    </citation>
    <scope>NUCLEOTIDE SEQUENCE</scope>
    <source>
        <strain evidence="2">MBLB1832</strain>
    </source>
</reference>
<evidence type="ECO:0000313" key="2">
    <source>
        <dbReference type="EMBL" id="WNR45145.1"/>
    </source>
</evidence>